<evidence type="ECO:0000313" key="2">
    <source>
        <dbReference type="Proteomes" id="UP000003980"/>
    </source>
</evidence>
<dbReference type="PANTHER" id="PTHR40730">
    <property type="entry name" value="TRANSCRIPTIONAL REGULATOR PROTEIN-LIKE PROTEIN"/>
    <property type="match status" value="1"/>
</dbReference>
<accession>H2C3L8</accession>
<reference evidence="1 2" key="1">
    <citation type="submission" date="2012-01" db="EMBL/GenBank/DDBJ databases">
        <title>Improved High-Quality Draft sequence of Metallosphaera yellowstonensis MK1.</title>
        <authorList>
            <consortium name="US DOE Joint Genome Institute"/>
            <person name="Lucas S."/>
            <person name="Han J."/>
            <person name="Cheng J.-F."/>
            <person name="Goodwin L."/>
            <person name="Pitluck S."/>
            <person name="Peters L."/>
            <person name="Teshima H."/>
            <person name="Detter J.C."/>
            <person name="Han C."/>
            <person name="Tapia R."/>
            <person name="Land M."/>
            <person name="Hauser L."/>
            <person name="Kyrpides N."/>
            <person name="Kozubal M."/>
            <person name="Macur R.E."/>
            <person name="Jay Z."/>
            <person name="Inskeep W."/>
            <person name="Woyke T."/>
        </authorList>
    </citation>
    <scope>NUCLEOTIDE SEQUENCE [LARGE SCALE GENOMIC DNA]</scope>
    <source>
        <strain evidence="1 2">MK1</strain>
    </source>
</reference>
<dbReference type="Proteomes" id="UP000003980">
    <property type="component" value="Unassembled WGS sequence"/>
</dbReference>
<protein>
    <submittedName>
        <fullName evidence="1">Putative transcriptional regulator</fullName>
    </submittedName>
</protein>
<organism evidence="1 2">
    <name type="scientific">Metallosphaera yellowstonensis MK1</name>
    <dbReference type="NCBI Taxonomy" id="671065"/>
    <lineage>
        <taxon>Archaea</taxon>
        <taxon>Thermoproteota</taxon>
        <taxon>Thermoprotei</taxon>
        <taxon>Sulfolobales</taxon>
        <taxon>Sulfolobaceae</taxon>
        <taxon>Metallosphaera</taxon>
    </lineage>
</organism>
<dbReference type="eggNOG" id="arCOG00017">
    <property type="taxonomic scope" value="Archaea"/>
</dbReference>
<dbReference type="STRING" id="671065.MetMK1DRAFT_00013430"/>
<dbReference type="EMBL" id="JH597761">
    <property type="protein sequence ID" value="EHP70839.1"/>
    <property type="molecule type" value="Genomic_DNA"/>
</dbReference>
<name>H2C3L8_9CREN</name>
<dbReference type="OrthoDB" id="33535at2157"/>
<gene>
    <name evidence="1" type="ORF">MetMK1DRAFT_00013430</name>
</gene>
<keyword evidence="2" id="KW-1185">Reference proteome</keyword>
<sequence length="115" mass="13090">MKLACEIGSNRILPAIRALLIMELLDLGVPYSRVSTLFSVSTTTVAKYRSKARSDVLVRKMRDDEQIMDDIRILARMIRDGGGSYHHMCELCYLVRKKFFNSVISCRNDDDSSTP</sequence>
<dbReference type="AlphaFoldDB" id="H2C3L8"/>
<dbReference type="HOGENOM" id="CLU_2103556_0_0_2"/>
<evidence type="ECO:0000313" key="1">
    <source>
        <dbReference type="EMBL" id="EHP70839.1"/>
    </source>
</evidence>
<dbReference type="RefSeq" id="WP_009071723.1">
    <property type="nucleotide sequence ID" value="NZ_JH597761.1"/>
</dbReference>
<proteinExistence type="predicted"/>
<dbReference type="PANTHER" id="PTHR40730:SF5">
    <property type="entry name" value="HTH CRO_C1-TYPE DOMAIN-CONTAINING PROTEIN"/>
    <property type="match status" value="1"/>
</dbReference>